<evidence type="ECO:0000313" key="2">
    <source>
        <dbReference type="Proteomes" id="UP000267027"/>
    </source>
</evidence>
<organism evidence="3">
    <name type="scientific">Angiostrongylus costaricensis</name>
    <name type="common">Nematode worm</name>
    <dbReference type="NCBI Taxonomy" id="334426"/>
    <lineage>
        <taxon>Eukaryota</taxon>
        <taxon>Metazoa</taxon>
        <taxon>Ecdysozoa</taxon>
        <taxon>Nematoda</taxon>
        <taxon>Chromadorea</taxon>
        <taxon>Rhabditida</taxon>
        <taxon>Rhabditina</taxon>
        <taxon>Rhabditomorpha</taxon>
        <taxon>Strongyloidea</taxon>
        <taxon>Metastrongylidae</taxon>
        <taxon>Angiostrongylus</taxon>
    </lineage>
</organism>
<evidence type="ECO:0000313" key="1">
    <source>
        <dbReference type="EMBL" id="VDM53287.1"/>
    </source>
</evidence>
<dbReference type="WBParaSite" id="ACOC_0000170101-mRNA-1">
    <property type="protein sequence ID" value="ACOC_0000170101-mRNA-1"/>
    <property type="gene ID" value="ACOC_0000170101"/>
</dbReference>
<dbReference type="Proteomes" id="UP000267027">
    <property type="component" value="Unassembled WGS sequence"/>
</dbReference>
<reference evidence="3" key="1">
    <citation type="submission" date="2016-04" db="UniProtKB">
        <authorList>
            <consortium name="WormBaseParasite"/>
        </authorList>
    </citation>
    <scope>IDENTIFICATION</scope>
</reference>
<reference evidence="1 2" key="2">
    <citation type="submission" date="2018-11" db="EMBL/GenBank/DDBJ databases">
        <authorList>
            <consortium name="Pathogen Informatics"/>
        </authorList>
    </citation>
    <scope>NUCLEOTIDE SEQUENCE [LARGE SCALE GENOMIC DNA]</scope>
    <source>
        <strain evidence="1 2">Costa Rica</strain>
    </source>
</reference>
<sequence length="122" mass="14214">MTLIHTKVNLILDTWMAHLHSLCRPQHNFHSSGKFSKIMYVAKVEVSHATNLEYICYDGKCVFGPRKSNMQIIKLLLVLTSTRWQHLKFLSLDFRNFVMCLSKKKVFTSREPTDSAKKKVID</sequence>
<protein>
    <submittedName>
        <fullName evidence="3">ZP domain-containing protein</fullName>
    </submittedName>
</protein>
<evidence type="ECO:0000313" key="3">
    <source>
        <dbReference type="WBParaSite" id="ACOC_0000170101-mRNA-1"/>
    </source>
</evidence>
<name>A0A0R3PCW0_ANGCS</name>
<proteinExistence type="predicted"/>
<accession>A0A0R3PCW0</accession>
<dbReference type="AlphaFoldDB" id="A0A0R3PCW0"/>
<keyword evidence="2" id="KW-1185">Reference proteome</keyword>
<gene>
    <name evidence="1" type="ORF">ACOC_LOCUS1702</name>
</gene>
<dbReference type="EMBL" id="UYYA01000272">
    <property type="protein sequence ID" value="VDM53287.1"/>
    <property type="molecule type" value="Genomic_DNA"/>
</dbReference>